<comment type="similarity">
    <text evidence="1">Belongs to the oxygen-dependent FAD-linked oxidoreductase family.</text>
</comment>
<dbReference type="AlphaFoldDB" id="A0A8H3CMZ7"/>
<dbReference type="InterPro" id="IPR012951">
    <property type="entry name" value="BBE"/>
</dbReference>
<gene>
    <name evidence="5" type="ORF">RDB_LOCUS99929</name>
</gene>
<feature type="signal peptide" evidence="3">
    <location>
        <begin position="1"/>
        <end position="18"/>
    </location>
</feature>
<evidence type="ECO:0000256" key="1">
    <source>
        <dbReference type="ARBA" id="ARBA00005466"/>
    </source>
</evidence>
<evidence type="ECO:0000313" key="6">
    <source>
        <dbReference type="Proteomes" id="UP000663853"/>
    </source>
</evidence>
<protein>
    <recommendedName>
        <fullName evidence="4">FAD-binding PCMH-type domain-containing protein</fullName>
    </recommendedName>
</protein>
<dbReference type="InterPro" id="IPR016166">
    <property type="entry name" value="FAD-bd_PCMH"/>
</dbReference>
<feature type="chain" id="PRO_5034541594" description="FAD-binding PCMH-type domain-containing protein" evidence="3">
    <location>
        <begin position="19"/>
        <end position="619"/>
    </location>
</feature>
<feature type="domain" description="FAD-binding PCMH-type" evidence="4">
    <location>
        <begin position="172"/>
        <end position="356"/>
    </location>
</feature>
<sequence>MSKFSFVIAVLSTTGLLAVSYSVHIKFSYCDDETHTCNPLHSLIRDGIKAVSLNVHSAHPRLAMTRSLLFFLALFLISKALAVDCCSFGETCWPSDSTWSNFNASIDGRLVAPRPPAWPCHDPNYDEAACNDVKANWESSFWRSNQTGAMQDPVWESPGCDIYTPRNVTCSQGFVPIYSVAAFDRNDVSKAVSFAKRYKLRLVIKNTGHDYLGRSSGEGSFSIWTHNLKGINFTDAFVPKGCSKDETGAPAVTVGAAEQWIDVYKAANDHNVTVVGGAARTVGAAGGWIQGGGHSPLGALYGMGVDNVLQYTVVKADGIIITANSCQNKDIFWALRGGGGSTYGVTLDVTYKTHPPLQSVAVVVMQVNATSPQQMTDMTAAFFRALPNITDQGARGYGFWMVPNNSFVAILIHPNSPSVEATNSTIQPLFDRASQNNGTVVGTIGTIHQTFYEMFTTYIGDVGIAVSSWLGSRLVSRQSLLGNSEKMAQLVLASPYVSSSVNIVGGGAVNDFDPDSVGLNPQWRKDALLHWTFSGGWNDETPGGMIEQIKQEVTKVTQQLGALGGLDEAAYFNEADPGEPQWKKAFFGSHYDRLLKIKKQVDPQGVFTCNRCVGSDSEN</sequence>
<proteinExistence type="inferred from homology"/>
<dbReference type="SUPFAM" id="SSF56176">
    <property type="entry name" value="FAD-binding/transporter-associated domain-like"/>
    <property type="match status" value="1"/>
</dbReference>
<organism evidence="5 6">
    <name type="scientific">Rhizoctonia solani</name>
    <dbReference type="NCBI Taxonomy" id="456999"/>
    <lineage>
        <taxon>Eukaryota</taxon>
        <taxon>Fungi</taxon>
        <taxon>Dikarya</taxon>
        <taxon>Basidiomycota</taxon>
        <taxon>Agaricomycotina</taxon>
        <taxon>Agaricomycetes</taxon>
        <taxon>Cantharellales</taxon>
        <taxon>Ceratobasidiaceae</taxon>
        <taxon>Rhizoctonia</taxon>
    </lineage>
</organism>
<dbReference type="InterPro" id="IPR050432">
    <property type="entry name" value="FAD-linked_Oxidoreductases_BP"/>
</dbReference>
<dbReference type="GO" id="GO:0016491">
    <property type="term" value="F:oxidoreductase activity"/>
    <property type="evidence" value="ECO:0007669"/>
    <property type="project" value="UniProtKB-KW"/>
</dbReference>
<dbReference type="InterPro" id="IPR016169">
    <property type="entry name" value="FAD-bd_PCMH_sub2"/>
</dbReference>
<accession>A0A8H3CMZ7</accession>
<dbReference type="InterPro" id="IPR006094">
    <property type="entry name" value="Oxid_FAD_bind_N"/>
</dbReference>
<evidence type="ECO:0000256" key="3">
    <source>
        <dbReference type="SAM" id="SignalP"/>
    </source>
</evidence>
<keyword evidence="2" id="KW-0560">Oxidoreductase</keyword>
<dbReference type="Pfam" id="PF08031">
    <property type="entry name" value="BBE"/>
    <property type="match status" value="1"/>
</dbReference>
<dbReference type="Gene3D" id="3.30.465.10">
    <property type="match status" value="2"/>
</dbReference>
<dbReference type="Proteomes" id="UP000663853">
    <property type="component" value="Unassembled WGS sequence"/>
</dbReference>
<dbReference type="EMBL" id="CAJMXA010002992">
    <property type="protein sequence ID" value="CAE6489911.1"/>
    <property type="molecule type" value="Genomic_DNA"/>
</dbReference>
<dbReference type="GO" id="GO:0071949">
    <property type="term" value="F:FAD binding"/>
    <property type="evidence" value="ECO:0007669"/>
    <property type="project" value="InterPro"/>
</dbReference>
<dbReference type="InterPro" id="IPR036318">
    <property type="entry name" value="FAD-bd_PCMH-like_sf"/>
</dbReference>
<evidence type="ECO:0000259" key="4">
    <source>
        <dbReference type="PROSITE" id="PS51387"/>
    </source>
</evidence>
<evidence type="ECO:0000313" key="5">
    <source>
        <dbReference type="EMBL" id="CAE6489911.1"/>
    </source>
</evidence>
<dbReference type="Pfam" id="PF01565">
    <property type="entry name" value="FAD_binding_4"/>
    <property type="match status" value="1"/>
</dbReference>
<name>A0A8H3CMZ7_9AGAM</name>
<dbReference type="PANTHER" id="PTHR13878:SF91">
    <property type="entry name" value="FAD BINDING DOMAIN PROTEIN (AFU_ORTHOLOGUE AFUA_6G12070)-RELATED"/>
    <property type="match status" value="1"/>
</dbReference>
<dbReference type="PROSITE" id="PS51387">
    <property type="entry name" value="FAD_PCMH"/>
    <property type="match status" value="1"/>
</dbReference>
<keyword evidence="3" id="KW-0732">Signal</keyword>
<reference evidence="5" key="1">
    <citation type="submission" date="2021-01" db="EMBL/GenBank/DDBJ databases">
        <authorList>
            <person name="Kaushik A."/>
        </authorList>
    </citation>
    <scope>NUCLEOTIDE SEQUENCE</scope>
    <source>
        <strain evidence="5">AG6-10EEA</strain>
    </source>
</reference>
<dbReference type="PANTHER" id="PTHR13878">
    <property type="entry name" value="GULONOLACTONE OXIDASE"/>
    <property type="match status" value="1"/>
</dbReference>
<comment type="caution">
    <text evidence="5">The sequence shown here is derived from an EMBL/GenBank/DDBJ whole genome shotgun (WGS) entry which is preliminary data.</text>
</comment>
<evidence type="ECO:0000256" key="2">
    <source>
        <dbReference type="ARBA" id="ARBA00023002"/>
    </source>
</evidence>